<dbReference type="FunFam" id="3.40.640.10:FF:000005">
    <property type="entry name" value="Glycine dehydrogenase (decarboxylating), mitochondrial"/>
    <property type="match status" value="1"/>
</dbReference>
<evidence type="ECO:0000313" key="10">
    <source>
        <dbReference type="EMBL" id="EGG00725.1"/>
    </source>
</evidence>
<comment type="similarity">
    <text evidence="2">Belongs to the GcvP family.</text>
</comment>
<dbReference type="HOGENOM" id="CLU_004620_3_2_1"/>
<evidence type="ECO:0000259" key="9">
    <source>
        <dbReference type="Pfam" id="PF21478"/>
    </source>
</evidence>
<sequence length="1075" mass="118036">MLSSLSIISRITSRPAISKSYIPTSRALTKRCISIRANPTGAAITNNQQLRTATTKSAATSEIHSSIFAPLDTFPSRHVGPRDEDIKYMLKTLGFESLDDFVNEVVPDSIRMNELNNEELPVLSESQLSKRAEELSNKNILARNYIGMGYSNAVMPPAIARNVLENPAWYTSYTPYQPEISQGRLESLINYQTMISSLTGLSISNASLLDEATAAAEAMTLSYNQLKGKKKTYLVDRSVYPQTMAVLRNRSGPTGINLVVGNIKKILEGSTEHDRQLKADCFGALLQYPERRGDITDWASVTEQIHELGGLVTCATDLLSLTKIKPPGEWGADIAVGNSARFGVPLGYGGPHAAFFAVKESLTRKIPGRLIGVSKDANGKPAYRLTLQTREQHIRRDKALSNVCTAQALLANLAAFYAVYHGPHGLSKIADKVHAFTQVLEAGLKKLSYEIVNESYFDRLTVNTSRIAMKVVMSEAEKRLINLRSPDEFHVGITIDESHSIDDLVKLLNLFVDLNDMTFNNRRSAADHHFTAQSVLDLAKSLKLDTILELPTSNSINASSSKPTQSPVRSVVPSPMQRQSKFLEHKVFNSYHSETALMRYIYSLQAKDLSLVDSMIPLGSCTMKLNSASSMMPLSMKKFSELHPFAPVHQAKGYLEMIRELEEDLSRITGFPAISLQPNSGAQGEYAGLSVIRAYHHARGDKQREVCLVPVSAHGTNPASAVMAGMRVISIKTTNTGELDLVDLEAKASKHAHELAAIMITYPSTFGVFEPNVAKACEIIHRYGGQVYLDGANMNAQIGLTNPVKCGADVCHLNLHKTFGIPHGGGGPGVGPIGVAGHLAKYLPGHPLIKTGGSEGIEPVTSAPWGSASILTISWAYIKMLGGSGLTLSSKIALLNANYMAKRLQDRFEVKYKNAQGRCAHEFILDFAEFDKKAGIKVMDVAKRLIDYGFHPPTCSWPISTAMLIEPTESEDLAELDRFCDAMISIRQEIDDIMAEGSKLKETNVIKNAPHTIEDLTMSEEEWASKRSYSKVQAVYPVDSLRKRKFWPSVARIDDAYGDMNIYCTCPSTEEVAEN</sequence>
<dbReference type="RefSeq" id="XP_007415996.1">
    <property type="nucleotide sequence ID" value="XM_007415934.1"/>
</dbReference>
<dbReference type="FunFam" id="3.90.1150.10:FF:000097">
    <property type="entry name" value="Glycine cleavage system P protein"/>
    <property type="match status" value="1"/>
</dbReference>
<dbReference type="GO" id="GO:0005739">
    <property type="term" value="C:mitochondrion"/>
    <property type="evidence" value="ECO:0007669"/>
    <property type="project" value="TreeGrafter"/>
</dbReference>
<dbReference type="EC" id="1.4.4.2" evidence="3"/>
<dbReference type="GO" id="GO:0004375">
    <property type="term" value="F:glycine dehydrogenase (decarboxylating) activity"/>
    <property type="evidence" value="ECO:0007669"/>
    <property type="project" value="UniProtKB-EC"/>
</dbReference>
<dbReference type="PANTHER" id="PTHR11773:SF1">
    <property type="entry name" value="GLYCINE DEHYDROGENASE (DECARBOXYLATING), MITOCHONDRIAL"/>
    <property type="match status" value="1"/>
</dbReference>
<protein>
    <recommendedName>
        <fullName evidence="3">glycine dehydrogenase (aminomethyl-transferring)</fullName>
        <ecNumber evidence="3">1.4.4.2</ecNumber>
    </recommendedName>
    <alternativeName>
        <fullName evidence="7">Glycine cleavage system P protein</fullName>
    </alternativeName>
</protein>
<name>F4S3S6_MELLP</name>
<dbReference type="KEGG" id="mlr:MELLADRAFT_45372"/>
<reference evidence="11" key="1">
    <citation type="journal article" date="2011" name="Proc. Natl. Acad. Sci. U.S.A.">
        <title>Obligate biotrophy features unraveled by the genomic analysis of rust fungi.</title>
        <authorList>
            <person name="Duplessis S."/>
            <person name="Cuomo C.A."/>
            <person name="Lin Y.-C."/>
            <person name="Aerts A."/>
            <person name="Tisserant E."/>
            <person name="Veneault-Fourrey C."/>
            <person name="Joly D.L."/>
            <person name="Hacquard S."/>
            <person name="Amselem J."/>
            <person name="Cantarel B.L."/>
            <person name="Chiu R."/>
            <person name="Coutinho P.M."/>
            <person name="Feau N."/>
            <person name="Field M."/>
            <person name="Frey P."/>
            <person name="Gelhaye E."/>
            <person name="Goldberg J."/>
            <person name="Grabherr M.G."/>
            <person name="Kodira C.D."/>
            <person name="Kohler A."/>
            <person name="Kuees U."/>
            <person name="Lindquist E.A."/>
            <person name="Lucas S.M."/>
            <person name="Mago R."/>
            <person name="Mauceli E."/>
            <person name="Morin E."/>
            <person name="Murat C."/>
            <person name="Pangilinan J.L."/>
            <person name="Park R."/>
            <person name="Pearson M."/>
            <person name="Quesneville H."/>
            <person name="Rouhier N."/>
            <person name="Sakthikumar S."/>
            <person name="Salamov A.A."/>
            <person name="Schmutz J."/>
            <person name="Selles B."/>
            <person name="Shapiro H."/>
            <person name="Tanguay P."/>
            <person name="Tuskan G.A."/>
            <person name="Henrissat B."/>
            <person name="Van de Peer Y."/>
            <person name="Rouze P."/>
            <person name="Ellis J.G."/>
            <person name="Dodds P.N."/>
            <person name="Schein J.E."/>
            <person name="Zhong S."/>
            <person name="Hamelin R.C."/>
            <person name="Grigoriev I.V."/>
            <person name="Szabo L.J."/>
            <person name="Martin F."/>
        </authorList>
    </citation>
    <scope>NUCLEOTIDE SEQUENCE [LARGE SCALE GENOMIC DNA]</scope>
    <source>
        <strain evidence="11">98AG31 / pathotype 3-4-7</strain>
    </source>
</reference>
<dbReference type="GeneID" id="18928242"/>
<dbReference type="InterPro" id="IPR015422">
    <property type="entry name" value="PyrdxlP-dep_Trfase_small"/>
</dbReference>
<evidence type="ECO:0000256" key="3">
    <source>
        <dbReference type="ARBA" id="ARBA00012134"/>
    </source>
</evidence>
<gene>
    <name evidence="10" type="ORF">MELLADRAFT_45372</name>
</gene>
<dbReference type="GO" id="GO:0030170">
    <property type="term" value="F:pyridoxal phosphate binding"/>
    <property type="evidence" value="ECO:0007669"/>
    <property type="project" value="TreeGrafter"/>
</dbReference>
<feature type="domain" description="Glycine cleavage system P-protein N-terminal" evidence="8">
    <location>
        <begin position="588"/>
        <end position="846"/>
    </location>
</feature>
<dbReference type="InterPro" id="IPR015421">
    <property type="entry name" value="PyrdxlP-dep_Trfase_major"/>
</dbReference>
<dbReference type="Gene3D" id="3.90.1150.10">
    <property type="entry name" value="Aspartate Aminotransferase, domain 1"/>
    <property type="match status" value="2"/>
</dbReference>
<dbReference type="Gene3D" id="3.40.640.10">
    <property type="entry name" value="Type I PLP-dependent aspartate aminotransferase-like (Major domain)"/>
    <property type="match status" value="2"/>
</dbReference>
<evidence type="ECO:0000256" key="1">
    <source>
        <dbReference type="ARBA" id="ARBA00001933"/>
    </source>
</evidence>
<dbReference type="eggNOG" id="KOG2040">
    <property type="taxonomic scope" value="Eukaryota"/>
</dbReference>
<evidence type="ECO:0000256" key="7">
    <source>
        <dbReference type="ARBA" id="ARBA00082072"/>
    </source>
</evidence>
<dbReference type="VEuPathDB" id="FungiDB:MELLADRAFT_45372"/>
<proteinExistence type="inferred from homology"/>
<keyword evidence="11" id="KW-1185">Reference proteome</keyword>
<dbReference type="STRING" id="747676.F4S3S6"/>
<feature type="domain" description="Glycine dehydrogenase C-terminal" evidence="9">
    <location>
        <begin position="890"/>
        <end position="1011"/>
    </location>
</feature>
<evidence type="ECO:0000259" key="8">
    <source>
        <dbReference type="Pfam" id="PF02347"/>
    </source>
</evidence>
<dbReference type="InParanoid" id="F4S3S6"/>
<dbReference type="NCBIfam" id="NF003346">
    <property type="entry name" value="PRK04366.1"/>
    <property type="match status" value="1"/>
</dbReference>
<evidence type="ECO:0000256" key="4">
    <source>
        <dbReference type="ARBA" id="ARBA00022898"/>
    </source>
</evidence>
<dbReference type="Proteomes" id="UP000001072">
    <property type="component" value="Unassembled WGS sequence"/>
</dbReference>
<feature type="domain" description="Glycine cleavage system P-protein N-terminal" evidence="8">
    <location>
        <begin position="77"/>
        <end position="511"/>
    </location>
</feature>
<dbReference type="EMBL" id="GL883144">
    <property type="protein sequence ID" value="EGG00725.1"/>
    <property type="molecule type" value="Genomic_DNA"/>
</dbReference>
<dbReference type="Pfam" id="PF21478">
    <property type="entry name" value="GcvP2_C"/>
    <property type="match status" value="1"/>
</dbReference>
<dbReference type="OrthoDB" id="6537869at2759"/>
<dbReference type="InterPro" id="IPR015424">
    <property type="entry name" value="PyrdxlP-dep_Trfase"/>
</dbReference>
<dbReference type="AlphaFoldDB" id="F4S3S6"/>
<dbReference type="Pfam" id="PF02347">
    <property type="entry name" value="GDC-P"/>
    <property type="match status" value="2"/>
</dbReference>
<keyword evidence="4" id="KW-0663">Pyridoxal phosphate</keyword>
<keyword evidence="5" id="KW-0560">Oxidoreductase</keyword>
<evidence type="ECO:0000313" key="11">
    <source>
        <dbReference type="Proteomes" id="UP000001072"/>
    </source>
</evidence>
<dbReference type="FunCoup" id="F4S3S6">
    <property type="interactions" value="234"/>
</dbReference>
<comment type="catalytic activity">
    <reaction evidence="6">
        <text>N(6)-[(R)-lipoyl]-L-lysyl-[glycine-cleavage complex H protein] + glycine + H(+) = N(6)-[(R)-S(8)-aminomethyldihydrolipoyl]-L-lysyl-[glycine-cleavage complex H protein] + CO2</text>
        <dbReference type="Rhea" id="RHEA:24304"/>
        <dbReference type="Rhea" id="RHEA-COMP:10494"/>
        <dbReference type="Rhea" id="RHEA-COMP:10495"/>
        <dbReference type="ChEBI" id="CHEBI:15378"/>
        <dbReference type="ChEBI" id="CHEBI:16526"/>
        <dbReference type="ChEBI" id="CHEBI:57305"/>
        <dbReference type="ChEBI" id="CHEBI:83099"/>
        <dbReference type="ChEBI" id="CHEBI:83143"/>
        <dbReference type="EC" id="1.4.4.2"/>
    </reaction>
</comment>
<organism evidence="11">
    <name type="scientific">Melampsora larici-populina (strain 98AG31 / pathotype 3-4-7)</name>
    <name type="common">Poplar leaf rust fungus</name>
    <dbReference type="NCBI Taxonomy" id="747676"/>
    <lineage>
        <taxon>Eukaryota</taxon>
        <taxon>Fungi</taxon>
        <taxon>Dikarya</taxon>
        <taxon>Basidiomycota</taxon>
        <taxon>Pucciniomycotina</taxon>
        <taxon>Pucciniomycetes</taxon>
        <taxon>Pucciniales</taxon>
        <taxon>Melampsoraceae</taxon>
        <taxon>Melampsora</taxon>
    </lineage>
</organism>
<dbReference type="SUPFAM" id="SSF53383">
    <property type="entry name" value="PLP-dependent transferases"/>
    <property type="match status" value="2"/>
</dbReference>
<dbReference type="InterPro" id="IPR049316">
    <property type="entry name" value="GDC-P_C"/>
</dbReference>
<dbReference type="GO" id="GO:0016594">
    <property type="term" value="F:glycine binding"/>
    <property type="evidence" value="ECO:0007669"/>
    <property type="project" value="TreeGrafter"/>
</dbReference>
<comment type="cofactor">
    <cofactor evidence="1">
        <name>pyridoxal 5'-phosphate</name>
        <dbReference type="ChEBI" id="CHEBI:597326"/>
    </cofactor>
</comment>
<dbReference type="PANTHER" id="PTHR11773">
    <property type="entry name" value="GLYCINE DEHYDROGENASE, DECARBOXYLATING"/>
    <property type="match status" value="1"/>
</dbReference>
<evidence type="ECO:0000256" key="6">
    <source>
        <dbReference type="ARBA" id="ARBA00049026"/>
    </source>
</evidence>
<dbReference type="InterPro" id="IPR020581">
    <property type="entry name" value="GDC_P"/>
</dbReference>
<dbReference type="GO" id="GO:0019464">
    <property type="term" value="P:glycine decarboxylation via glycine cleavage system"/>
    <property type="evidence" value="ECO:0007669"/>
    <property type="project" value="TreeGrafter"/>
</dbReference>
<dbReference type="InterPro" id="IPR049315">
    <property type="entry name" value="GDC-P_N"/>
</dbReference>
<accession>F4S3S6</accession>
<dbReference type="GO" id="GO:0005960">
    <property type="term" value="C:glycine cleavage complex"/>
    <property type="evidence" value="ECO:0007669"/>
    <property type="project" value="TreeGrafter"/>
</dbReference>
<evidence type="ECO:0000256" key="5">
    <source>
        <dbReference type="ARBA" id="ARBA00023002"/>
    </source>
</evidence>
<dbReference type="FunFam" id="3.40.640.10:FF:000007">
    <property type="entry name" value="glycine dehydrogenase (Decarboxylating), mitochondrial"/>
    <property type="match status" value="1"/>
</dbReference>
<evidence type="ECO:0000256" key="2">
    <source>
        <dbReference type="ARBA" id="ARBA00010756"/>
    </source>
</evidence>